<name>A0A0J8GCC9_9LIST</name>
<dbReference type="PANTHER" id="PTHR23028">
    <property type="entry name" value="ACETYLTRANSFERASE"/>
    <property type="match status" value="1"/>
</dbReference>
<feature type="transmembrane region" description="Helical" evidence="3">
    <location>
        <begin position="143"/>
        <end position="164"/>
    </location>
</feature>
<feature type="transmembrane region" description="Helical" evidence="3">
    <location>
        <begin position="226"/>
        <end position="246"/>
    </location>
</feature>
<dbReference type="InterPro" id="IPR050879">
    <property type="entry name" value="Acyltransferase_3"/>
</dbReference>
<keyword evidence="5" id="KW-0808">Transferase</keyword>
<feature type="transmembrane region" description="Helical" evidence="3">
    <location>
        <begin position="292"/>
        <end position="312"/>
    </location>
</feature>
<dbReference type="Pfam" id="PF01757">
    <property type="entry name" value="Acyl_transf_3"/>
    <property type="match status" value="1"/>
</dbReference>
<feature type="transmembrane region" description="Helical" evidence="3">
    <location>
        <begin position="82"/>
        <end position="102"/>
    </location>
</feature>
<feature type="transmembrane region" description="Helical" evidence="3">
    <location>
        <begin position="196"/>
        <end position="214"/>
    </location>
</feature>
<protein>
    <submittedName>
        <fullName evidence="5">Acyltransferase</fullName>
    </submittedName>
</protein>
<reference evidence="5 6" key="1">
    <citation type="journal article" date="2015" name="Genome Biol. Evol.">
        <title>Comparative Genomics of Listeria Sensu Lato: Genus-Wide Differences in Evolutionary Dynamics and the Progressive Gain of Complex, Potentially Pathogenicity-Related Traits through Lateral Gene Transfer.</title>
        <authorList>
            <person name="Chiara M."/>
            <person name="Caruso M."/>
            <person name="D'Erchia A.M."/>
            <person name="Manzari C."/>
            <person name="Fraccalvieri R."/>
            <person name="Goffredo E."/>
            <person name="Latorre L."/>
            <person name="Miccolupo A."/>
            <person name="Padalino I."/>
            <person name="Santagada G."/>
            <person name="Chiocco D."/>
            <person name="Pesole G."/>
            <person name="Horner D.S."/>
            <person name="Parisi A."/>
        </authorList>
    </citation>
    <scope>NUCLEOTIDE SEQUENCE [LARGE SCALE GENOMIC DNA]</scope>
    <source>
        <strain evidence="5 6">1991</strain>
    </source>
</reference>
<accession>A0A0J8GCC9</accession>
<evidence type="ECO:0000256" key="2">
    <source>
        <dbReference type="ARBA" id="ARBA00007400"/>
    </source>
</evidence>
<comment type="subcellular location">
    <subcellularLocation>
        <location evidence="1">Membrane</location>
    </subcellularLocation>
</comment>
<comment type="caution">
    <text evidence="5">The sequence shown here is derived from an EMBL/GenBank/DDBJ whole genome shotgun (WGS) entry which is preliminary data.</text>
</comment>
<comment type="similarity">
    <text evidence="2">Belongs to the acyltransferase 3 family.</text>
</comment>
<dbReference type="OrthoDB" id="290051at2"/>
<evidence type="ECO:0000256" key="1">
    <source>
        <dbReference type="ARBA" id="ARBA00004370"/>
    </source>
</evidence>
<proteinExistence type="inferred from homology"/>
<keyword evidence="6" id="KW-1185">Reference proteome</keyword>
<feature type="transmembrane region" description="Helical" evidence="3">
    <location>
        <begin position="42"/>
        <end position="62"/>
    </location>
</feature>
<organism evidence="5 6">
    <name type="scientific">Listeria fleischmannii 1991</name>
    <dbReference type="NCBI Taxonomy" id="1430899"/>
    <lineage>
        <taxon>Bacteria</taxon>
        <taxon>Bacillati</taxon>
        <taxon>Bacillota</taxon>
        <taxon>Bacilli</taxon>
        <taxon>Bacillales</taxon>
        <taxon>Listeriaceae</taxon>
        <taxon>Listeria</taxon>
    </lineage>
</organism>
<dbReference type="RefSeq" id="WP_007475664.1">
    <property type="nucleotide sequence ID" value="NZ_KQ130612.1"/>
</dbReference>
<evidence type="ECO:0000313" key="6">
    <source>
        <dbReference type="Proteomes" id="UP000052258"/>
    </source>
</evidence>
<dbReference type="Proteomes" id="UP000052258">
    <property type="component" value="Unassembled WGS sequence"/>
</dbReference>
<feature type="transmembrane region" description="Helical" evidence="3">
    <location>
        <begin position="171"/>
        <end position="190"/>
    </location>
</feature>
<keyword evidence="3" id="KW-0812">Transmembrane</keyword>
<evidence type="ECO:0000313" key="5">
    <source>
        <dbReference type="EMBL" id="KMT60342.1"/>
    </source>
</evidence>
<gene>
    <name evidence="5" type="ORF">X560_0848</name>
</gene>
<keyword evidence="3" id="KW-1133">Transmembrane helix</keyword>
<dbReference type="PATRIC" id="fig|1430899.3.peg.873"/>
<feature type="transmembrane region" description="Helical" evidence="3">
    <location>
        <begin position="252"/>
        <end position="272"/>
    </location>
</feature>
<dbReference type="AlphaFoldDB" id="A0A0J8GCC9"/>
<keyword evidence="3" id="KW-0472">Membrane</keyword>
<feature type="transmembrane region" description="Helical" evidence="3">
    <location>
        <begin position="318"/>
        <end position="340"/>
    </location>
</feature>
<feature type="transmembrane region" description="Helical" evidence="3">
    <location>
        <begin position="12"/>
        <end position="30"/>
    </location>
</feature>
<dbReference type="GO" id="GO:0016747">
    <property type="term" value="F:acyltransferase activity, transferring groups other than amino-acyl groups"/>
    <property type="evidence" value="ECO:0007669"/>
    <property type="project" value="InterPro"/>
</dbReference>
<evidence type="ECO:0000259" key="4">
    <source>
        <dbReference type="Pfam" id="PF01757"/>
    </source>
</evidence>
<dbReference type="InterPro" id="IPR002656">
    <property type="entry name" value="Acyl_transf_3_dom"/>
</dbReference>
<sequence>MNIKRIYFLDSLRGIAALTVVATHLAGSFAGESFTKDILQSFGRSAVVLFFILSGIVLSMSLQKNNRMSLKVYISYIVKRFFRIYLPFFILIILSYGLFTALEPQYINGLSDWFNTVGTNISMTTLVDNIVMTGSDVEKLDPVVWSLIVEMRVSIIFPILFFALRKASWQTLLLSAGTAFVLGTGVLFFIGQKFLIGQTIFHTAFFILGIGLFLHQSKLKDFIGKTKLEVLVISLILYLHVMFLNLMGLGNIQVISDMLEGFGAVGILLVCYHSIRLQSELNKPLYRALGRYSFSIYLVHCLVFIPLIHILYPYHLTFITMEGLSIPLIGIFAVIVYWLVEKPSQTLGRLVGNNIEAHMTISGDLMKGREKFEQ</sequence>
<evidence type="ECO:0000256" key="3">
    <source>
        <dbReference type="SAM" id="Phobius"/>
    </source>
</evidence>
<keyword evidence="5" id="KW-0012">Acyltransferase</keyword>
<feature type="domain" description="Acyltransferase 3" evidence="4">
    <location>
        <begin position="6"/>
        <end position="340"/>
    </location>
</feature>
<dbReference type="EMBL" id="AZHO01000009">
    <property type="protein sequence ID" value="KMT60342.1"/>
    <property type="molecule type" value="Genomic_DNA"/>
</dbReference>